<evidence type="ECO:0000256" key="13">
    <source>
        <dbReference type="HAMAP-Rule" id="MF_01451"/>
    </source>
</evidence>
<dbReference type="GO" id="GO:0005829">
    <property type="term" value="C:cytosol"/>
    <property type="evidence" value="ECO:0007669"/>
    <property type="project" value="TreeGrafter"/>
</dbReference>
<dbReference type="Pfam" id="PF12705">
    <property type="entry name" value="PDDEXK_1"/>
    <property type="match status" value="1"/>
</dbReference>
<evidence type="ECO:0000313" key="18">
    <source>
        <dbReference type="Proteomes" id="UP000219636"/>
    </source>
</evidence>
<evidence type="ECO:0000256" key="14">
    <source>
        <dbReference type="PROSITE-ProRule" id="PRU00560"/>
    </source>
</evidence>
<feature type="binding site" evidence="14">
    <location>
        <begin position="33"/>
        <end position="40"/>
    </location>
    <ligand>
        <name>ATP</name>
        <dbReference type="ChEBI" id="CHEBI:30616"/>
    </ligand>
</feature>
<dbReference type="PROSITE" id="PS51217">
    <property type="entry name" value="UVRD_HELICASE_CTER"/>
    <property type="match status" value="1"/>
</dbReference>
<comment type="catalytic activity">
    <reaction evidence="11 13">
        <text>Couples ATP hydrolysis with the unwinding of duplex DNA by translocating in the 3'-5' direction.</text>
        <dbReference type="EC" id="5.6.2.4"/>
    </reaction>
</comment>
<keyword evidence="9 13" id="KW-0234">DNA repair</keyword>
<dbReference type="PANTHER" id="PTHR11070">
    <property type="entry name" value="UVRD / RECB / PCRA DNA HELICASE FAMILY MEMBER"/>
    <property type="match status" value="1"/>
</dbReference>
<dbReference type="FunFam" id="3.40.50.300:FF:001236">
    <property type="entry name" value="ATP-dependent helicase/nuclease subunit A"/>
    <property type="match status" value="1"/>
</dbReference>
<dbReference type="Gene3D" id="3.40.50.300">
    <property type="entry name" value="P-loop containing nucleotide triphosphate hydrolases"/>
    <property type="match status" value="4"/>
</dbReference>
<dbReference type="RefSeq" id="WP_097071903.1">
    <property type="nucleotide sequence ID" value="NZ_OBMQ01000001.1"/>
</dbReference>
<keyword evidence="2 13" id="KW-0547">Nucleotide-binding</keyword>
<keyword evidence="3 13" id="KW-0227">DNA damage</keyword>
<dbReference type="InterPro" id="IPR011335">
    <property type="entry name" value="Restrct_endonuc-II-like"/>
</dbReference>
<evidence type="ECO:0000259" key="16">
    <source>
        <dbReference type="PROSITE" id="PS51217"/>
    </source>
</evidence>
<dbReference type="InterPro" id="IPR011604">
    <property type="entry name" value="PDDEXK-like_dom_sf"/>
</dbReference>
<dbReference type="SUPFAM" id="SSF52540">
    <property type="entry name" value="P-loop containing nucleoside triphosphate hydrolases"/>
    <property type="match status" value="1"/>
</dbReference>
<evidence type="ECO:0000256" key="11">
    <source>
        <dbReference type="ARBA" id="ARBA00034617"/>
    </source>
</evidence>
<evidence type="ECO:0000313" key="17">
    <source>
        <dbReference type="EMBL" id="SOB91579.1"/>
    </source>
</evidence>
<evidence type="ECO:0000256" key="5">
    <source>
        <dbReference type="ARBA" id="ARBA00022806"/>
    </source>
</evidence>
<comment type="similarity">
    <text evidence="13">Belongs to the helicase family. AddA subfamily.</text>
</comment>
<comment type="subunit">
    <text evidence="13">Heterodimer of AddA and AddB/RexB.</text>
</comment>
<evidence type="ECO:0000256" key="10">
    <source>
        <dbReference type="ARBA" id="ARBA00023235"/>
    </source>
</evidence>
<dbReference type="GO" id="GO:0043138">
    <property type="term" value="F:3'-5' DNA helicase activity"/>
    <property type="evidence" value="ECO:0007669"/>
    <property type="project" value="UniProtKB-UniRule"/>
</dbReference>
<dbReference type="PANTHER" id="PTHR11070:SF48">
    <property type="entry name" value="ATP-DEPENDENT HELICASE_NUCLEASE SUBUNIT A"/>
    <property type="match status" value="1"/>
</dbReference>
<feature type="domain" description="UvrD-like helicase C-terminal" evidence="16">
    <location>
        <begin position="528"/>
        <end position="826"/>
    </location>
</feature>
<dbReference type="GO" id="GO:0005524">
    <property type="term" value="F:ATP binding"/>
    <property type="evidence" value="ECO:0007669"/>
    <property type="project" value="UniProtKB-UniRule"/>
</dbReference>
<dbReference type="GO" id="GO:0003690">
    <property type="term" value="F:double-stranded DNA binding"/>
    <property type="evidence" value="ECO:0007669"/>
    <property type="project" value="UniProtKB-UniRule"/>
</dbReference>
<evidence type="ECO:0000256" key="6">
    <source>
        <dbReference type="ARBA" id="ARBA00022839"/>
    </source>
</evidence>
<keyword evidence="18" id="KW-1185">Reference proteome</keyword>
<dbReference type="InterPro" id="IPR027417">
    <property type="entry name" value="P-loop_NTPase"/>
</dbReference>
<keyword evidence="4 13" id="KW-0378">Hydrolase</keyword>
<evidence type="ECO:0000256" key="7">
    <source>
        <dbReference type="ARBA" id="ARBA00022840"/>
    </source>
</evidence>
<evidence type="ECO:0000256" key="2">
    <source>
        <dbReference type="ARBA" id="ARBA00022741"/>
    </source>
</evidence>
<evidence type="ECO:0000259" key="15">
    <source>
        <dbReference type="PROSITE" id="PS51198"/>
    </source>
</evidence>
<keyword evidence="10 13" id="KW-0413">Isomerase</keyword>
<dbReference type="InterPro" id="IPR000212">
    <property type="entry name" value="DNA_helicase_UvrD/REP"/>
</dbReference>
<proteinExistence type="inferred from homology"/>
<organism evidence="17 18">
    <name type="scientific">Ureibacillus xyleni</name>
    <dbReference type="NCBI Taxonomy" id="614648"/>
    <lineage>
        <taxon>Bacteria</taxon>
        <taxon>Bacillati</taxon>
        <taxon>Bacillota</taxon>
        <taxon>Bacilli</taxon>
        <taxon>Bacillales</taxon>
        <taxon>Caryophanaceae</taxon>
        <taxon>Ureibacillus</taxon>
    </lineage>
</organism>
<dbReference type="Pfam" id="PF00580">
    <property type="entry name" value="UvrD-helicase"/>
    <property type="match status" value="1"/>
</dbReference>
<evidence type="ECO:0000256" key="3">
    <source>
        <dbReference type="ARBA" id="ARBA00022763"/>
    </source>
</evidence>
<keyword evidence="8 13" id="KW-0238">DNA-binding</keyword>
<keyword evidence="6 13" id="KW-0269">Exonuclease</keyword>
<dbReference type="EC" id="3.1.-.-" evidence="13"/>
<dbReference type="GO" id="GO:0016887">
    <property type="term" value="F:ATP hydrolysis activity"/>
    <property type="evidence" value="ECO:0007669"/>
    <property type="project" value="RHEA"/>
</dbReference>
<dbReference type="SUPFAM" id="SSF52980">
    <property type="entry name" value="Restriction endonuclease-like"/>
    <property type="match status" value="1"/>
</dbReference>
<feature type="domain" description="UvrD-like helicase ATP-binding" evidence="15">
    <location>
        <begin position="12"/>
        <end position="488"/>
    </location>
</feature>
<dbReference type="OrthoDB" id="9810135at2"/>
<sequence>MGLSIPNKGPDVTWTDEQWKAIWATGQDTLVSAAAGSGKTAVLINRMIEKVIAKENPIDVDELLVVTFTNASAAEMRHRMAEALEKEIAKDPRNQHLRRQLSLVNKAQISTLHSFCLSIVRQYAYLIDIDPGFKIANEGESALLRDDILAEVLEEAYDSEDDARVNAVYRLVDSFTSDRDDQAIETLIEKLYDTSRVHPVPTKWLRSLPKQYDLPEQITIDELDFIGPLKNSIKFSLEEAFAQIEDFRQYTLRPDGPYTYGETAELDFAVINEAVRRINHGTWQDLYDFFSTLKWSTLSRKKCDCDPDLKEKAKKKRQQAKDIVDGIKKAFFLRKPERLLQEIRLMAPIIQTLVELTETFSEKFTAAKLQRGIVDFSDLEHYALEILAVKEDGVLKPSPVAIDFRNRFKEVLVDEYQDTNMLQETILQLVKSGSEVDGNLFMVGDVKQSIYRFRLAEPMLFLNKYNLFEDEPVASGLKIDLNANFRSRKEVLHGTNFIFEQIMGETVGEIKYDEKAGLKPAAPYDEMETPVELSILYEEQDDPQEDKPDSGDSTEDAALDVLIEEEMKKSQQEARYIIKRIREMMDNGTTVFDTKQKNPSKRVRPLEYRDIVILMRSMTWSGDLVEEFKAAGIPLYAETSKGYFEALEVMVMLNVLKIVDNPYQDIPLASVLRAPFIGCTENELAAIRLVNRKVPFYEAVKLFVEEEKSGLQSNTAEKLQVFLHQLENWRDMARRGSLADLIWKIYMDTNYYEMVGAMGNGKQRQANLRTLHDRALMYEKTSFRGLFRFLRFIDRMRSRGDDLGVAKSIGEKDDVVRLVTIHSSKGLEYPVVFVAGLGRSFNQKEYSDPYLFDQQFGLAVKAIDPDDRIMYTSLPFLAMKEKKTLEMKAEEMRILYVAMTRAKERLILVGSVKDWDKTRSSWSESQLLPLDAMIPDYIRARAKNYLDWIGPAIARHACFEIFSDDSYTPITHPSQWHINPISNRNFTIANTKEQSETQSLYTEELDASILNELTDRFNATYPYKESITKKSKTSVSEIKRIENLQREEEPESNTLLNKGKSAYKRPLFVQEKALSPTEIGTVVHTVMQHIPKEGFRQLDEVTIYLQSLVEKKLLTEDEVNTVDEEKIIQFFSTSIGQRFSQAKQLYREIPFTLSIVDQAGDSQIVQGIIDCLFEDEDGKWVLLDYKTDKILPSFREADALKIEMEKRYSVQLRIYSQAVESVLNLKVNEKILYLYNAQKEIRLD</sequence>
<dbReference type="AlphaFoldDB" id="A0A285RD23"/>
<evidence type="ECO:0000256" key="8">
    <source>
        <dbReference type="ARBA" id="ARBA00023125"/>
    </source>
</evidence>
<dbReference type="HAMAP" id="MF_01451">
    <property type="entry name" value="AddA"/>
    <property type="match status" value="1"/>
</dbReference>
<dbReference type="PROSITE" id="PS51198">
    <property type="entry name" value="UVRD_HELICASE_ATP_BIND"/>
    <property type="match status" value="1"/>
</dbReference>
<evidence type="ECO:0000256" key="1">
    <source>
        <dbReference type="ARBA" id="ARBA00022722"/>
    </source>
</evidence>
<keyword evidence="7 13" id="KW-0067">ATP-binding</keyword>
<comment type="catalytic activity">
    <reaction evidence="12 13">
        <text>ATP + H2O = ADP + phosphate + H(+)</text>
        <dbReference type="Rhea" id="RHEA:13065"/>
        <dbReference type="ChEBI" id="CHEBI:15377"/>
        <dbReference type="ChEBI" id="CHEBI:15378"/>
        <dbReference type="ChEBI" id="CHEBI:30616"/>
        <dbReference type="ChEBI" id="CHEBI:43474"/>
        <dbReference type="ChEBI" id="CHEBI:456216"/>
        <dbReference type="EC" id="5.6.2.4"/>
    </reaction>
</comment>
<keyword evidence="1 13" id="KW-0540">Nuclease</keyword>
<dbReference type="GO" id="GO:0008408">
    <property type="term" value="F:3'-5' exonuclease activity"/>
    <property type="evidence" value="ECO:0007669"/>
    <property type="project" value="UniProtKB-UniRule"/>
</dbReference>
<reference evidence="18" key="1">
    <citation type="submission" date="2017-08" db="EMBL/GenBank/DDBJ databases">
        <authorList>
            <person name="Varghese N."/>
            <person name="Submissions S."/>
        </authorList>
    </citation>
    <scope>NUCLEOTIDE SEQUENCE [LARGE SCALE GENOMIC DNA]</scope>
    <source>
        <strain evidence="18">JC22</strain>
    </source>
</reference>
<dbReference type="EC" id="5.6.2.4" evidence="13"/>
<dbReference type="Gene3D" id="3.90.320.10">
    <property type="match status" value="1"/>
</dbReference>
<keyword evidence="5 13" id="KW-0347">Helicase</keyword>
<dbReference type="InterPro" id="IPR014016">
    <property type="entry name" value="UvrD-like_ATP-bd"/>
</dbReference>
<gene>
    <name evidence="13" type="primary">addA</name>
    <name evidence="17" type="ORF">SAMN05880501_101337</name>
</gene>
<dbReference type="InterPro" id="IPR014017">
    <property type="entry name" value="DNA_helicase_UvrD-like_C"/>
</dbReference>
<comment type="cofactor">
    <cofactor evidence="13">
        <name>Mg(2+)</name>
        <dbReference type="ChEBI" id="CHEBI:18420"/>
    </cofactor>
</comment>
<dbReference type="GO" id="GO:0033202">
    <property type="term" value="C:DNA helicase complex"/>
    <property type="evidence" value="ECO:0007669"/>
    <property type="project" value="TreeGrafter"/>
</dbReference>
<dbReference type="GO" id="GO:0000724">
    <property type="term" value="P:double-strand break repair via homologous recombination"/>
    <property type="evidence" value="ECO:0007669"/>
    <property type="project" value="UniProtKB-UniRule"/>
</dbReference>
<name>A0A285RD23_9BACL</name>
<dbReference type="NCBIfam" id="TIGR02785">
    <property type="entry name" value="addA_Gpos"/>
    <property type="match status" value="1"/>
</dbReference>
<accession>A0A285RD23</accession>
<dbReference type="InterPro" id="IPR014152">
    <property type="entry name" value="AddA"/>
</dbReference>
<dbReference type="InterPro" id="IPR038726">
    <property type="entry name" value="PDDEXK_AddAB-type"/>
</dbReference>
<evidence type="ECO:0000256" key="9">
    <source>
        <dbReference type="ARBA" id="ARBA00023204"/>
    </source>
</evidence>
<dbReference type="Pfam" id="PF13361">
    <property type="entry name" value="UvrD_C"/>
    <property type="match status" value="1"/>
</dbReference>
<protein>
    <recommendedName>
        <fullName evidence="13">ATP-dependent helicase/nuclease subunit A</fullName>
        <ecNumber evidence="13">3.1.-.-</ecNumber>
        <ecNumber evidence="13">5.6.2.4</ecNumber>
    </recommendedName>
    <alternativeName>
        <fullName evidence="13">ATP-dependent helicase/nuclease AddA</fullName>
    </alternativeName>
    <alternativeName>
        <fullName evidence="13">DNA 3'-5' helicase AddA</fullName>
    </alternativeName>
</protein>
<evidence type="ECO:0000256" key="4">
    <source>
        <dbReference type="ARBA" id="ARBA00022801"/>
    </source>
</evidence>
<dbReference type="Proteomes" id="UP000219636">
    <property type="component" value="Unassembled WGS sequence"/>
</dbReference>
<comment type="function">
    <text evidence="13">The heterodimer acts as both an ATP-dependent DNA helicase and an ATP-dependent, dual-direction single-stranded exonuclease. Recognizes the chi site generating a DNA molecule suitable for the initiation of homologous recombination. The AddA nuclease domain is required for chi fragment generation; this subunit has the helicase and 3' -&gt; 5' nuclease activities.</text>
</comment>
<evidence type="ECO:0000256" key="12">
    <source>
        <dbReference type="ARBA" id="ARBA00048988"/>
    </source>
</evidence>
<dbReference type="EMBL" id="OBMQ01000001">
    <property type="protein sequence ID" value="SOB91579.1"/>
    <property type="molecule type" value="Genomic_DNA"/>
</dbReference>